<dbReference type="PANTHER" id="PTHR42759:SF1">
    <property type="entry name" value="MAGNESIUM-CHELATASE SUBUNIT CHLD"/>
    <property type="match status" value="1"/>
</dbReference>
<dbReference type="Pfam" id="PF07724">
    <property type="entry name" value="AAA_2"/>
    <property type="match status" value="1"/>
</dbReference>
<dbReference type="Proteomes" id="UP001328733">
    <property type="component" value="Unassembled WGS sequence"/>
</dbReference>
<dbReference type="AlphaFoldDB" id="A0AAW9QSF8"/>
<dbReference type="PANTHER" id="PTHR42759">
    <property type="entry name" value="MOXR FAMILY PROTEIN"/>
    <property type="match status" value="1"/>
</dbReference>
<dbReference type="EMBL" id="JBAFSM010000022">
    <property type="protein sequence ID" value="MEG3437974.1"/>
    <property type="molecule type" value="Genomic_DNA"/>
</dbReference>
<dbReference type="SMART" id="SM00382">
    <property type="entry name" value="AAA"/>
    <property type="match status" value="1"/>
</dbReference>
<protein>
    <submittedName>
        <fullName evidence="2">MoxR family ATPase</fullName>
    </submittedName>
</protein>
<name>A0AAW9QSF8_9CHRO</name>
<dbReference type="InterPro" id="IPR003959">
    <property type="entry name" value="ATPase_AAA_core"/>
</dbReference>
<dbReference type="InterPro" id="IPR050764">
    <property type="entry name" value="CbbQ/NirQ/NorQ/GpvN"/>
</dbReference>
<dbReference type="GO" id="GO:0016887">
    <property type="term" value="F:ATP hydrolysis activity"/>
    <property type="evidence" value="ECO:0007669"/>
    <property type="project" value="InterPro"/>
</dbReference>
<dbReference type="InterPro" id="IPR003593">
    <property type="entry name" value="AAA+_ATPase"/>
</dbReference>
<evidence type="ECO:0000259" key="1">
    <source>
        <dbReference type="SMART" id="SM00382"/>
    </source>
</evidence>
<feature type="domain" description="AAA+ ATPase" evidence="1">
    <location>
        <begin position="45"/>
        <end position="233"/>
    </location>
</feature>
<comment type="caution">
    <text evidence="2">The sequence shown here is derived from an EMBL/GenBank/DDBJ whole genome shotgun (WGS) entry which is preliminary data.</text>
</comment>
<accession>A0AAW9QSF8</accession>
<evidence type="ECO:0000313" key="3">
    <source>
        <dbReference type="Proteomes" id="UP001328733"/>
    </source>
</evidence>
<reference evidence="2 3" key="1">
    <citation type="submission" date="2024-01" db="EMBL/GenBank/DDBJ databases">
        <title>Genomic insights into the taxonomy and metabolism of the cyanobacterium Pannus brasiliensis CCIBt3594.</title>
        <authorList>
            <person name="Machado M."/>
            <person name="Botero N.B."/>
            <person name="Andreote A.P.D."/>
            <person name="Feitosa A.M.T."/>
            <person name="Popin R."/>
            <person name="Sivonen K."/>
            <person name="Fiore M.F."/>
        </authorList>
    </citation>
    <scope>NUCLEOTIDE SEQUENCE [LARGE SCALE GENOMIC DNA]</scope>
    <source>
        <strain evidence="2 3">CCIBt3594</strain>
    </source>
</reference>
<dbReference type="Gene3D" id="3.40.50.300">
    <property type="entry name" value="P-loop containing nucleotide triphosphate hydrolases"/>
    <property type="match status" value="1"/>
</dbReference>
<keyword evidence="3" id="KW-1185">Reference proteome</keyword>
<proteinExistence type="predicted"/>
<dbReference type="GO" id="GO:0005524">
    <property type="term" value="F:ATP binding"/>
    <property type="evidence" value="ECO:0007669"/>
    <property type="project" value="InterPro"/>
</dbReference>
<evidence type="ECO:0000313" key="2">
    <source>
        <dbReference type="EMBL" id="MEG3437974.1"/>
    </source>
</evidence>
<dbReference type="CDD" id="cd00009">
    <property type="entry name" value="AAA"/>
    <property type="match status" value="1"/>
</dbReference>
<dbReference type="InterPro" id="IPR027417">
    <property type="entry name" value="P-loop_NTPase"/>
</dbReference>
<sequence length="324" mass="37068">MATKLKYTGKIQPDLEDEYPPIRRKIYPYSADEDLIEAVNLAIDLRMPLLLEGEPGCGKSRLAHALVYELNHVNGTLEKPYPIEYGFYSVQSVSKATDSLYLYDYIGRLQAAQIGQAMQASGQNIETKMKDPANPENWVDYRPLGNAFKNSQQDGIQSVVLIDEIDKADRDFPNDLLQIIEDRAFTIQETGVEIKAREDASPIIIITSNREKSLPPAFLRRCLYHYIPFPDEEKLKEILSLRFKDRSKEIIDTAIDRFLEVRSAQEDEKAEGEKKVSASELIAWFQSLLRYPEDELLEKLGADKLPHASVLLKSRDDLDHYSER</sequence>
<dbReference type="RefSeq" id="WP_332865457.1">
    <property type="nucleotide sequence ID" value="NZ_JBAFSM010000022.1"/>
</dbReference>
<dbReference type="SUPFAM" id="SSF52540">
    <property type="entry name" value="P-loop containing nucleoside triphosphate hydrolases"/>
    <property type="match status" value="1"/>
</dbReference>
<gene>
    <name evidence="2" type="ORF">V0288_12670</name>
</gene>
<organism evidence="2 3">
    <name type="scientific">Pannus brasiliensis CCIBt3594</name>
    <dbReference type="NCBI Taxonomy" id="1427578"/>
    <lineage>
        <taxon>Bacteria</taxon>
        <taxon>Bacillati</taxon>
        <taxon>Cyanobacteriota</taxon>
        <taxon>Cyanophyceae</taxon>
        <taxon>Oscillatoriophycideae</taxon>
        <taxon>Chroococcales</taxon>
        <taxon>Microcystaceae</taxon>
        <taxon>Pannus</taxon>
    </lineage>
</organism>